<dbReference type="FunCoup" id="Q0UMG6">
    <property type="interactions" value="131"/>
</dbReference>
<evidence type="ECO:0000256" key="2">
    <source>
        <dbReference type="ARBA" id="ARBA00022741"/>
    </source>
</evidence>
<dbReference type="PANTHER" id="PTHR11361:SF20">
    <property type="entry name" value="MUTS PROTEIN HOMOLOG 5"/>
    <property type="match status" value="1"/>
</dbReference>
<dbReference type="RefSeq" id="XP_001797403.1">
    <property type="nucleotide sequence ID" value="XM_001797351.1"/>
</dbReference>
<dbReference type="Proteomes" id="UP000001055">
    <property type="component" value="Unassembled WGS sequence"/>
</dbReference>
<dbReference type="PROSITE" id="PS00486">
    <property type="entry name" value="DNA_MISMATCH_REPAIR_2"/>
    <property type="match status" value="1"/>
</dbReference>
<accession>Q0UMG6</accession>
<dbReference type="KEGG" id="pno:SNOG_07048"/>
<dbReference type="GO" id="GO:0030983">
    <property type="term" value="F:mismatched DNA binding"/>
    <property type="evidence" value="ECO:0007669"/>
    <property type="project" value="InterPro"/>
</dbReference>
<keyword evidence="4" id="KW-0238">DNA-binding</keyword>
<protein>
    <recommendedName>
        <fullName evidence="5">DNA mismatch repair proteins mutS family domain-containing protein</fullName>
    </recommendedName>
</protein>
<dbReference type="InterPro" id="IPR036187">
    <property type="entry name" value="DNA_mismatch_repair_MutS_sf"/>
</dbReference>
<evidence type="ECO:0000256" key="1">
    <source>
        <dbReference type="ARBA" id="ARBA00006271"/>
    </source>
</evidence>
<dbReference type="InterPro" id="IPR000432">
    <property type="entry name" value="DNA_mismatch_repair_MutS_C"/>
</dbReference>
<comment type="similarity">
    <text evidence="1">Belongs to the DNA mismatch repair MutS family.</text>
</comment>
<dbReference type="InterPro" id="IPR007861">
    <property type="entry name" value="DNA_mismatch_repair_MutS_clamp"/>
</dbReference>
<dbReference type="GO" id="GO:0051026">
    <property type="term" value="P:chiasma assembly"/>
    <property type="evidence" value="ECO:0000318"/>
    <property type="project" value="GO_Central"/>
</dbReference>
<dbReference type="SMART" id="SM00533">
    <property type="entry name" value="MUTSd"/>
    <property type="match status" value="1"/>
</dbReference>
<organism evidence="6 7">
    <name type="scientific">Phaeosphaeria nodorum (strain SN15 / ATCC MYA-4574 / FGSC 10173)</name>
    <name type="common">Glume blotch fungus</name>
    <name type="synonym">Parastagonospora nodorum</name>
    <dbReference type="NCBI Taxonomy" id="321614"/>
    <lineage>
        <taxon>Eukaryota</taxon>
        <taxon>Fungi</taxon>
        <taxon>Dikarya</taxon>
        <taxon>Ascomycota</taxon>
        <taxon>Pezizomycotina</taxon>
        <taxon>Dothideomycetes</taxon>
        <taxon>Pleosporomycetidae</taxon>
        <taxon>Pleosporales</taxon>
        <taxon>Pleosporineae</taxon>
        <taxon>Phaeosphaeriaceae</taxon>
        <taxon>Parastagonospora</taxon>
    </lineage>
</organism>
<dbReference type="GO" id="GO:0005634">
    <property type="term" value="C:nucleus"/>
    <property type="evidence" value="ECO:0000318"/>
    <property type="project" value="GO_Central"/>
</dbReference>
<evidence type="ECO:0000259" key="5">
    <source>
        <dbReference type="PROSITE" id="PS00486"/>
    </source>
</evidence>
<evidence type="ECO:0000313" key="7">
    <source>
        <dbReference type="Proteomes" id="UP000001055"/>
    </source>
</evidence>
<keyword evidence="2" id="KW-0547">Nucleotide-binding</keyword>
<dbReference type="InterPro" id="IPR027417">
    <property type="entry name" value="P-loop_NTPase"/>
</dbReference>
<dbReference type="Pfam" id="PF05192">
    <property type="entry name" value="MutS_III"/>
    <property type="match status" value="1"/>
</dbReference>
<dbReference type="GO" id="GO:0003690">
    <property type="term" value="F:double-stranded DNA binding"/>
    <property type="evidence" value="ECO:0000318"/>
    <property type="project" value="GO_Central"/>
</dbReference>
<evidence type="ECO:0000313" key="6">
    <source>
        <dbReference type="EMBL" id="EAT85699.2"/>
    </source>
</evidence>
<dbReference type="Pfam" id="PF05190">
    <property type="entry name" value="MutS_IV"/>
    <property type="match status" value="1"/>
</dbReference>
<dbReference type="GO" id="GO:0005524">
    <property type="term" value="F:ATP binding"/>
    <property type="evidence" value="ECO:0007669"/>
    <property type="project" value="UniProtKB-KW"/>
</dbReference>
<sequence>MYIDPTVILVSTKIDDAVIERFDREGRSGRSVSGDNDQFRLPFLLEVRPPSEYSYDAARSKLVNLRLGEEDGTRVRFNIPGELGANEHDEENIAGKQGQLLRLAGWVDVDSQATVGCAGALISYLQRRRAAAYLPGDEAAHLMFRVSTLEMFSLRDTMFVNADTLHSLQILDAESHPHSHNRGPSSSGAKEGLSVYGLFHHLAGTPQGRFLLRQNFLRPSLNLDIINERLETISTLLRPDNETPMRDIVKIMKNVGNMRVMMISLRKGIGGAAKRQGGFSRSVWSTLRGVRSFTVFEKFEGFHLAQVGRKISETVDLEKSAEESRTVILPGIDEELDHLKRTLDGLDDLLNEVAAKLSEKMPSGLRASLNVIYFPQIGFLVTVPIDPETGDAVYAGSLDNLWEQMFTTEVQVYFKTSEMREMDDHFGDVYGIISDREIEITHELAQYVLQYEELLTMCSDVCGELDSLLALAQGAKLYKLCRPQLTLDNIIRIKGGRHILQELTVSSFVPNGTLLVGGSGNNSSTDVGYDHDVTSYAHSSSSSMRHVSTPGECPSMLVLTGPNYSGKSVYLKQVALVVFMAHVGSFVPAEAAKIGLTDKILSRVTTRETVSRTQTTRRSLLIIDEFGKGTESSDGAGLACAVMEHLLSLGSERPKVIGATHFHEIFEMNLLKPRPTLAFGYMEVRIDTEASEASDQITYLYNCAAMNGVPPEIVQRAENFILLSMRGEDLVAACCQMPDEEAAELEEAEKIARDFLEADVYRDPKGTLADILTISATADWRS</sequence>
<dbReference type="GO" id="GO:0140664">
    <property type="term" value="F:ATP-dependent DNA damage sensor activity"/>
    <property type="evidence" value="ECO:0007669"/>
    <property type="project" value="InterPro"/>
</dbReference>
<dbReference type="Gene3D" id="1.10.1420.10">
    <property type="match status" value="1"/>
</dbReference>
<dbReference type="HOGENOM" id="CLU_002472_8_0_1"/>
<evidence type="ECO:0000256" key="4">
    <source>
        <dbReference type="ARBA" id="ARBA00023125"/>
    </source>
</evidence>
<dbReference type="GO" id="GO:0006298">
    <property type="term" value="P:mismatch repair"/>
    <property type="evidence" value="ECO:0007669"/>
    <property type="project" value="InterPro"/>
</dbReference>
<gene>
    <name evidence="6" type="ORF">SNOG_07048</name>
</gene>
<reference evidence="7" key="1">
    <citation type="journal article" date="2007" name="Plant Cell">
        <title>Dothideomycete-plant interactions illuminated by genome sequencing and EST analysis of the wheat pathogen Stagonospora nodorum.</title>
        <authorList>
            <person name="Hane J.K."/>
            <person name="Lowe R.G."/>
            <person name="Solomon P.S."/>
            <person name="Tan K.C."/>
            <person name="Schoch C.L."/>
            <person name="Spatafora J.W."/>
            <person name="Crous P.W."/>
            <person name="Kodira C."/>
            <person name="Birren B.W."/>
            <person name="Galagan J.E."/>
            <person name="Torriani S.F."/>
            <person name="McDonald B.A."/>
            <person name="Oliver R.P."/>
        </authorList>
    </citation>
    <scope>NUCLEOTIDE SEQUENCE [LARGE SCALE GENOMIC DNA]</scope>
    <source>
        <strain evidence="7">SN15 / ATCC MYA-4574 / FGSC 10173</strain>
    </source>
</reference>
<dbReference type="InParanoid" id="Q0UMG6"/>
<dbReference type="eggNOG" id="KOG0221">
    <property type="taxonomic scope" value="Eukaryota"/>
</dbReference>
<dbReference type="Pfam" id="PF00488">
    <property type="entry name" value="MutS_V"/>
    <property type="match status" value="1"/>
</dbReference>
<dbReference type="VEuPathDB" id="FungiDB:JI435_070480"/>
<evidence type="ECO:0000256" key="3">
    <source>
        <dbReference type="ARBA" id="ARBA00022840"/>
    </source>
</evidence>
<dbReference type="InterPro" id="IPR007696">
    <property type="entry name" value="DNA_mismatch_repair_MutS_core"/>
</dbReference>
<dbReference type="InterPro" id="IPR045076">
    <property type="entry name" value="MutS"/>
</dbReference>
<dbReference type="EMBL" id="CH445334">
    <property type="protein sequence ID" value="EAT85699.2"/>
    <property type="molecule type" value="Genomic_DNA"/>
</dbReference>
<dbReference type="STRING" id="321614.Q0UMG6"/>
<dbReference type="AlphaFoldDB" id="Q0UMG6"/>
<keyword evidence="3" id="KW-0067">ATP-binding</keyword>
<dbReference type="SUPFAM" id="SSF52540">
    <property type="entry name" value="P-loop containing nucleoside triphosphate hydrolases"/>
    <property type="match status" value="1"/>
</dbReference>
<dbReference type="SMART" id="SM00534">
    <property type="entry name" value="MUTSac"/>
    <property type="match status" value="1"/>
</dbReference>
<dbReference type="Gene3D" id="3.40.50.300">
    <property type="entry name" value="P-loop containing nucleotide triphosphate hydrolases"/>
    <property type="match status" value="1"/>
</dbReference>
<dbReference type="GeneID" id="5974293"/>
<dbReference type="SUPFAM" id="SSF48334">
    <property type="entry name" value="DNA repair protein MutS, domain III"/>
    <property type="match status" value="1"/>
</dbReference>
<proteinExistence type="inferred from homology"/>
<feature type="domain" description="DNA mismatch repair proteins mutS family" evidence="5">
    <location>
        <begin position="619"/>
        <end position="635"/>
    </location>
</feature>
<name>Q0UMG6_PHANO</name>
<dbReference type="PANTHER" id="PTHR11361">
    <property type="entry name" value="DNA MISMATCH REPAIR PROTEIN MUTS FAMILY MEMBER"/>
    <property type="match status" value="1"/>
</dbReference>